<evidence type="ECO:0000313" key="1">
    <source>
        <dbReference type="EMBL" id="JAD82870.1"/>
    </source>
</evidence>
<reference evidence="1" key="1">
    <citation type="submission" date="2014-09" db="EMBL/GenBank/DDBJ databases">
        <authorList>
            <person name="Magalhaes I.L.F."/>
            <person name="Oliveira U."/>
            <person name="Santos F.R."/>
            <person name="Vidigal T.H.D.A."/>
            <person name="Brescovit A.D."/>
            <person name="Santos A.J."/>
        </authorList>
    </citation>
    <scope>NUCLEOTIDE SEQUENCE</scope>
    <source>
        <tissue evidence="1">Shoot tissue taken approximately 20 cm above the soil surface</tissue>
    </source>
</reference>
<dbReference type="AlphaFoldDB" id="A0A0A9DB33"/>
<organism evidence="1">
    <name type="scientific">Arundo donax</name>
    <name type="common">Giant reed</name>
    <name type="synonym">Donax arundinaceus</name>
    <dbReference type="NCBI Taxonomy" id="35708"/>
    <lineage>
        <taxon>Eukaryota</taxon>
        <taxon>Viridiplantae</taxon>
        <taxon>Streptophyta</taxon>
        <taxon>Embryophyta</taxon>
        <taxon>Tracheophyta</taxon>
        <taxon>Spermatophyta</taxon>
        <taxon>Magnoliopsida</taxon>
        <taxon>Liliopsida</taxon>
        <taxon>Poales</taxon>
        <taxon>Poaceae</taxon>
        <taxon>PACMAD clade</taxon>
        <taxon>Arundinoideae</taxon>
        <taxon>Arundineae</taxon>
        <taxon>Arundo</taxon>
    </lineage>
</organism>
<accession>A0A0A9DB33</accession>
<name>A0A0A9DB33_ARUDO</name>
<dbReference type="EMBL" id="GBRH01215025">
    <property type="protein sequence ID" value="JAD82870.1"/>
    <property type="molecule type" value="Transcribed_RNA"/>
</dbReference>
<sequence length="16" mass="2035">MTTIRSRRTTSWVKRR</sequence>
<proteinExistence type="predicted"/>
<protein>
    <submittedName>
        <fullName evidence="1">ZAC</fullName>
    </submittedName>
</protein>
<reference evidence="1" key="2">
    <citation type="journal article" date="2015" name="Data Brief">
        <title>Shoot transcriptome of the giant reed, Arundo donax.</title>
        <authorList>
            <person name="Barrero R.A."/>
            <person name="Guerrero F.D."/>
            <person name="Moolhuijzen P."/>
            <person name="Goolsby J.A."/>
            <person name="Tidwell J."/>
            <person name="Bellgard S.E."/>
            <person name="Bellgard M.I."/>
        </authorList>
    </citation>
    <scope>NUCLEOTIDE SEQUENCE</scope>
    <source>
        <tissue evidence="1">Shoot tissue taken approximately 20 cm above the soil surface</tissue>
    </source>
</reference>